<evidence type="ECO:0000313" key="3">
    <source>
        <dbReference type="EMBL" id="SFH93473.1"/>
    </source>
</evidence>
<evidence type="ECO:0000313" key="2">
    <source>
        <dbReference type="EMBL" id="CZQ99454.1"/>
    </source>
</evidence>
<dbReference type="EMBL" id="FOQC01000027">
    <property type="protein sequence ID" value="SFH93473.1"/>
    <property type="molecule type" value="Genomic_DNA"/>
</dbReference>
<evidence type="ECO:0000313" key="4">
    <source>
        <dbReference type="Proteomes" id="UP000195947"/>
    </source>
</evidence>
<dbReference type="RefSeq" id="WP_086989873.1">
    <property type="nucleotide sequence ID" value="NZ_FJMZ01000034.1"/>
</dbReference>
<name>A0AB38BJ57_9LACT</name>
<accession>A0AB38BJ57</accession>
<keyword evidence="2" id="KW-0808">Transferase</keyword>
<dbReference type="SUPFAM" id="SSF53448">
    <property type="entry name" value="Nucleotide-diphospho-sugar transferases"/>
    <property type="match status" value="1"/>
</dbReference>
<reference evidence="3 5" key="2">
    <citation type="submission" date="2016-10" db="EMBL/GenBank/DDBJ databases">
        <authorList>
            <person name="Varghese N."/>
            <person name="Submissions S."/>
        </authorList>
    </citation>
    <scope>NUCLEOTIDE SEQUENCE [LARGE SCALE GENOMIC DNA]</scope>
    <source>
        <strain evidence="3 5">DSM 2094</strain>
    </source>
</reference>
<evidence type="ECO:0000313" key="5">
    <source>
        <dbReference type="Proteomes" id="UP000199686"/>
    </source>
</evidence>
<dbReference type="InterPro" id="IPR001173">
    <property type="entry name" value="Glyco_trans_2-like"/>
</dbReference>
<keyword evidence="4" id="KW-1185">Reference proteome</keyword>
<gene>
    <name evidence="3" type="ORF">SAMN04488507_10277</name>
    <name evidence="2" type="ORF">TFLO_2418</name>
</gene>
<feature type="domain" description="Glycosyltransferase 2-like" evidence="1">
    <location>
        <begin position="5"/>
        <end position="163"/>
    </location>
</feature>
<comment type="caution">
    <text evidence="3">The sequence shown here is derived from an EMBL/GenBank/DDBJ whole genome shotgun (WGS) entry which is preliminary data.</text>
</comment>
<proteinExistence type="predicted"/>
<evidence type="ECO:0000259" key="1">
    <source>
        <dbReference type="Pfam" id="PF00535"/>
    </source>
</evidence>
<reference evidence="2 4" key="1">
    <citation type="submission" date="2016-02" db="EMBL/GenBank/DDBJ databases">
        <authorList>
            <person name="Strepis N."/>
        </authorList>
    </citation>
    <scope>NUCLEOTIDE SEQUENCE [LARGE SCALE GENOMIC DNA]</scope>
    <source>
        <strain evidence="2">Trichococcus flocculiformis</strain>
    </source>
</reference>
<dbReference type="GO" id="GO:0016740">
    <property type="term" value="F:transferase activity"/>
    <property type="evidence" value="ECO:0007669"/>
    <property type="project" value="UniProtKB-KW"/>
</dbReference>
<organism evidence="3 5">
    <name type="scientific">Trichococcus flocculiformis</name>
    <dbReference type="NCBI Taxonomy" id="82803"/>
    <lineage>
        <taxon>Bacteria</taxon>
        <taxon>Bacillati</taxon>
        <taxon>Bacillota</taxon>
        <taxon>Bacilli</taxon>
        <taxon>Lactobacillales</taxon>
        <taxon>Carnobacteriaceae</taxon>
        <taxon>Trichococcus</taxon>
    </lineage>
</organism>
<dbReference type="AlphaFoldDB" id="A0AB38BJ57"/>
<dbReference type="InterPro" id="IPR029044">
    <property type="entry name" value="Nucleotide-diphossugar_trans"/>
</dbReference>
<dbReference type="Proteomes" id="UP000195947">
    <property type="component" value="Unassembled WGS sequence"/>
</dbReference>
<dbReference type="Proteomes" id="UP000199686">
    <property type="component" value="Unassembled WGS sequence"/>
</dbReference>
<dbReference type="Gene3D" id="3.90.550.10">
    <property type="entry name" value="Spore Coat Polysaccharide Biosynthesis Protein SpsA, Chain A"/>
    <property type="match status" value="1"/>
</dbReference>
<dbReference type="Pfam" id="PF00535">
    <property type="entry name" value="Glycos_transf_2"/>
    <property type="match status" value="1"/>
</dbReference>
<protein>
    <submittedName>
        <fullName evidence="3">Glycosyltransferase involved in cell wall bisynthesis</fullName>
    </submittedName>
    <submittedName>
        <fullName evidence="2">Nucleotide-diphospho-sugar transferases</fullName>
    </submittedName>
</protein>
<dbReference type="EMBL" id="FJMZ01000034">
    <property type="protein sequence ID" value="CZQ99454.1"/>
    <property type="molecule type" value="Genomic_DNA"/>
</dbReference>
<sequence>MFTFVAITYNHEKYIIEHLESIKYQIENFSKGKQVNLVISDDGSMDNTMLYAQQWIERNKYLFSEVELLTSEKNQGIIKNYLRATAAIKTPTYKLLAGDDLYYKNDIFEIVETLKEKDIIFTPALNFNEDTVWNSQDMNRLLTLKTPEQIRKVLKFQNPFNTPGSFYSTALIQEQGLRAFISKYTWIEDLPSYYYLFNKRAALNYAIELKPYILYRSTVGISNNKKNEKNNVFTIELEAMEKDFGMVLNKYPKYFNPYQYYWKLSKLKLKYGDAKTNRDIGTYNAILNEEAQKAQEFVVVLRTKSKEFFKSLTHEV</sequence>